<dbReference type="OrthoDB" id="5649157at2"/>
<evidence type="ECO:0000313" key="1">
    <source>
        <dbReference type="EMBL" id="KTD46085.1"/>
    </source>
</evidence>
<proteinExistence type="predicted"/>
<gene>
    <name evidence="1" type="ORF">Lqui_2575</name>
</gene>
<dbReference type="RefSeq" id="WP_058508647.1">
    <property type="nucleotide sequence ID" value="NZ_CAAAIK010000012.1"/>
</dbReference>
<dbReference type="EMBL" id="LNYS01000024">
    <property type="protein sequence ID" value="KTD46085.1"/>
    <property type="molecule type" value="Genomic_DNA"/>
</dbReference>
<dbReference type="AlphaFoldDB" id="A0A0W0XNC2"/>
<evidence type="ECO:0000313" key="2">
    <source>
        <dbReference type="Proteomes" id="UP000054618"/>
    </source>
</evidence>
<keyword evidence="2" id="KW-1185">Reference proteome</keyword>
<protein>
    <submittedName>
        <fullName evidence="1">Ankyrin repeat protein</fullName>
    </submittedName>
</protein>
<comment type="caution">
    <text evidence="1">The sequence shown here is derived from an EMBL/GenBank/DDBJ whole genome shotgun (WGS) entry which is preliminary data.</text>
</comment>
<reference evidence="1 2" key="1">
    <citation type="submission" date="2015-11" db="EMBL/GenBank/DDBJ databases">
        <title>Genomic analysis of 38 Legionella species identifies large and diverse effector repertoires.</title>
        <authorList>
            <person name="Burstein D."/>
            <person name="Amaro F."/>
            <person name="Zusman T."/>
            <person name="Lifshitz Z."/>
            <person name="Cohen O."/>
            <person name="Gilbert J.A."/>
            <person name="Pupko T."/>
            <person name="Shuman H.A."/>
            <person name="Segal G."/>
        </authorList>
    </citation>
    <scope>NUCLEOTIDE SEQUENCE [LARGE SCALE GENOMIC DNA]</scope>
    <source>
        <strain evidence="1 2">CDC#1442-AUS-E</strain>
    </source>
</reference>
<dbReference type="Pfam" id="PF18632">
    <property type="entry name" value="DUF5630"/>
    <property type="match status" value="1"/>
</dbReference>
<dbReference type="Proteomes" id="UP000054618">
    <property type="component" value="Unassembled WGS sequence"/>
</dbReference>
<organism evidence="1 2">
    <name type="scientific">Legionella quinlivanii</name>
    <dbReference type="NCBI Taxonomy" id="45073"/>
    <lineage>
        <taxon>Bacteria</taxon>
        <taxon>Pseudomonadati</taxon>
        <taxon>Pseudomonadota</taxon>
        <taxon>Gammaproteobacteria</taxon>
        <taxon>Legionellales</taxon>
        <taxon>Legionellaceae</taxon>
        <taxon>Legionella</taxon>
    </lineage>
</organism>
<name>A0A0W0XNC2_9GAMM</name>
<dbReference type="PATRIC" id="fig|45073.5.peg.2737"/>
<dbReference type="InterPro" id="IPR040808">
    <property type="entry name" value="DUF5630"/>
</dbReference>
<sequence>MPIDKKRILKQLNLPEVPVKEIISGLSDCTFYELSLFYVNDRTPREVLDGRAFESLWQLHREKLSLWDIPEFKLQKQTDFSDRELVLGLGLYYSAVSLKAQNQEKAFLKYLNLAMSYGSCQAFQTAVNDLEIEAHQVSRSEVQNTTVKLSEILKTWSPMLMKHRTPGLLLLANTNLFLARELKGACNSDMILAAYQLTWQYLRMAELCEYDSQAAINNVYFGKGLALSNPFNLADISTMKNELGVEIKALLTPSQVTYAENEALNLYNKQLKPVRLKAPPFSLGSSTDHAKALKESLHNQISSPRRG</sequence>
<accession>A0A0W0XNC2</accession>
<dbReference type="STRING" id="45073.Lqui_2575"/>